<feature type="transmembrane region" description="Helical" evidence="1">
    <location>
        <begin position="7"/>
        <end position="32"/>
    </location>
</feature>
<reference evidence="2" key="1">
    <citation type="submission" date="2022-01" db="EMBL/GenBank/DDBJ databases">
        <authorList>
            <person name="King R."/>
        </authorList>
    </citation>
    <scope>NUCLEOTIDE SEQUENCE</scope>
</reference>
<evidence type="ECO:0000313" key="3">
    <source>
        <dbReference type="Proteomes" id="UP001152799"/>
    </source>
</evidence>
<sequence>MAKVITFLVWLIILIFISFAVASFCAGFYILLLPLTVCIKGLKELTDLLLKGLQFPHYCATQMMSKGSQSGYLNI</sequence>
<keyword evidence="1" id="KW-0472">Membrane</keyword>
<keyword evidence="1" id="KW-0812">Transmembrane</keyword>
<name>A0A9N9MR73_9CUCU</name>
<dbReference type="EMBL" id="OU892280">
    <property type="protein sequence ID" value="CAG9767403.1"/>
    <property type="molecule type" value="Genomic_DNA"/>
</dbReference>
<dbReference type="PANTHER" id="PTHR39948:SF1">
    <property type="entry name" value="GEO11419P1"/>
    <property type="match status" value="1"/>
</dbReference>
<protein>
    <submittedName>
        <fullName evidence="2">Uncharacterized protein</fullName>
    </submittedName>
</protein>
<dbReference type="PANTHER" id="PTHR39948">
    <property type="entry name" value="GEO11419P1"/>
    <property type="match status" value="1"/>
</dbReference>
<keyword evidence="1" id="KW-1133">Transmembrane helix</keyword>
<dbReference type="AlphaFoldDB" id="A0A9N9MR73"/>
<accession>A0A9N9MR73</accession>
<evidence type="ECO:0000256" key="1">
    <source>
        <dbReference type="SAM" id="Phobius"/>
    </source>
</evidence>
<dbReference type="Proteomes" id="UP001152799">
    <property type="component" value="Chromosome 4"/>
</dbReference>
<keyword evidence="3" id="KW-1185">Reference proteome</keyword>
<gene>
    <name evidence="2" type="ORF">CEUTPL_LOCUS7968</name>
</gene>
<proteinExistence type="predicted"/>
<evidence type="ECO:0000313" key="2">
    <source>
        <dbReference type="EMBL" id="CAG9767403.1"/>
    </source>
</evidence>
<organism evidence="2 3">
    <name type="scientific">Ceutorhynchus assimilis</name>
    <name type="common">cabbage seed weevil</name>
    <dbReference type="NCBI Taxonomy" id="467358"/>
    <lineage>
        <taxon>Eukaryota</taxon>
        <taxon>Metazoa</taxon>
        <taxon>Ecdysozoa</taxon>
        <taxon>Arthropoda</taxon>
        <taxon>Hexapoda</taxon>
        <taxon>Insecta</taxon>
        <taxon>Pterygota</taxon>
        <taxon>Neoptera</taxon>
        <taxon>Endopterygota</taxon>
        <taxon>Coleoptera</taxon>
        <taxon>Polyphaga</taxon>
        <taxon>Cucujiformia</taxon>
        <taxon>Curculionidae</taxon>
        <taxon>Ceutorhynchinae</taxon>
        <taxon>Ceutorhynchus</taxon>
    </lineage>
</organism>
<dbReference type="OrthoDB" id="8912589at2759"/>